<name>A0A1G4EWI8_BACMY</name>
<proteinExistence type="predicted"/>
<gene>
    <name evidence="1" type="ORF">BWGO95_05749</name>
</gene>
<organism evidence="1 2">
    <name type="scientific">Bacillus mycoides</name>
    <dbReference type="NCBI Taxonomy" id="1405"/>
    <lineage>
        <taxon>Bacteria</taxon>
        <taxon>Bacillati</taxon>
        <taxon>Bacillota</taxon>
        <taxon>Bacilli</taxon>
        <taxon>Bacillales</taxon>
        <taxon>Bacillaceae</taxon>
        <taxon>Bacillus</taxon>
        <taxon>Bacillus cereus group</taxon>
    </lineage>
</organism>
<protein>
    <submittedName>
        <fullName evidence="1">Uncharacterized protein</fullName>
    </submittedName>
</protein>
<sequence length="19" mass="2170">MSEMEVVYIPAMKSIVVWG</sequence>
<accession>A0A1G4EWI8</accession>
<dbReference type="EMBL" id="FMAK01000072">
    <property type="protein sequence ID" value="SCB71507.1"/>
    <property type="molecule type" value="Genomic_DNA"/>
</dbReference>
<evidence type="ECO:0000313" key="1">
    <source>
        <dbReference type="EMBL" id="SCB71507.1"/>
    </source>
</evidence>
<dbReference type="AlphaFoldDB" id="A0A1G4EWI8"/>
<dbReference type="Proteomes" id="UP000195696">
    <property type="component" value="Unassembled WGS sequence"/>
</dbReference>
<reference evidence="1 2" key="1">
    <citation type="submission" date="2016-08" db="EMBL/GenBank/DDBJ databases">
        <authorList>
            <person name="Seilhamer J.J."/>
        </authorList>
    </citation>
    <scope>NUCLEOTIDE SEQUENCE [LARGE SCALE GENOMIC DNA]</scope>
    <source>
        <strain evidence="1 2">SDA_GO95</strain>
    </source>
</reference>
<evidence type="ECO:0000313" key="2">
    <source>
        <dbReference type="Proteomes" id="UP000195696"/>
    </source>
</evidence>